<dbReference type="Pfam" id="PF02373">
    <property type="entry name" value="JmjC"/>
    <property type="match status" value="1"/>
</dbReference>
<organism evidence="12 13">
    <name type="scientific">Sorghum bicolor</name>
    <name type="common">Sorghum</name>
    <name type="synonym">Sorghum vulgare</name>
    <dbReference type="NCBI Taxonomy" id="4558"/>
    <lineage>
        <taxon>Eukaryota</taxon>
        <taxon>Viridiplantae</taxon>
        <taxon>Streptophyta</taxon>
        <taxon>Embryophyta</taxon>
        <taxon>Tracheophyta</taxon>
        <taxon>Spermatophyta</taxon>
        <taxon>Magnoliopsida</taxon>
        <taxon>Liliopsida</taxon>
        <taxon>Poales</taxon>
        <taxon>Poaceae</taxon>
        <taxon>PACMAD clade</taxon>
        <taxon>Panicoideae</taxon>
        <taxon>Andropogonodae</taxon>
        <taxon>Andropogoneae</taxon>
        <taxon>Sorghinae</taxon>
        <taxon>Sorghum</taxon>
    </lineage>
</organism>
<proteinExistence type="inferred from homology"/>
<name>A0A921QNJ1_SORBI</name>
<feature type="region of interest" description="Disordered" evidence="10">
    <location>
        <begin position="1"/>
        <end position="52"/>
    </location>
</feature>
<comment type="function">
    <text evidence="9">May function as histone H3 lysine demethylase and be involved in regulation of gene expression.</text>
</comment>
<keyword evidence="4" id="KW-0863">Zinc-finger</keyword>
<keyword evidence="5" id="KW-0862">Zinc</keyword>
<evidence type="ECO:0000256" key="7">
    <source>
        <dbReference type="ARBA" id="ARBA00023004"/>
    </source>
</evidence>
<evidence type="ECO:0000256" key="2">
    <source>
        <dbReference type="ARBA" id="ARBA00006801"/>
    </source>
</evidence>
<dbReference type="PROSITE" id="PS51184">
    <property type="entry name" value="JMJC"/>
    <property type="match status" value="1"/>
</dbReference>
<accession>A0A921QNJ1</accession>
<sequence length="739" mass="82258">MAPDAKKPAEFTRKKRARHAAPPDLASSSARVTTRGMAGTGRMAAAKLRQHADGEEVVVDDVDGSSASVDGPPPELHRRADVVAKVMLVAGASEGNAAASSPESVTDRVANESKNASYYLLHYLLPCLAELNKEQQAEKEVEANIKGVSLSKLSVPPAAYNKKERVTCDNCDTSIYDLHRACPRCNYELCITCCRELREGNLRGSCLKTKDNEYPNLGADYLHGGDAAAAALPDPSPSSGDPSDDEVITSMIGAWVADTHELADGRIRCPPEELGGCGGRRTLRLKRMFADNWLADLEADACAALPTKFKIADESVCSCYYSGDPATQSTTKVASARENSQDNHLYYPVSDGSEEDDVKHFQKHWVRGEAVVARGVHRKMSGLSWEPPELWSALKLNGDHRRRSEFRNIKAIDCLALCEVKLHKNDFFRGYYKGMRLPNQWPQMLKLNDWPPSADFEDLLPVHGDKYINALPFQPYTNAKSGFFNISSLLPDGVIKVDLGPKSYIAYGFPQELGRGDSVTKLHCDLTDAVNVLVHTTKVPPSNKEQENAVAELKRKHRAQSRKELANGDGSDGDAQDNKPSPKYMEDEEGALWDIFRREDVPKLKEYLIKHSKEFRHTHCSQVKRVYNPMHDGTFYLTREHIKKLKEEFGVEPWTLLQKLGEAVFIPAGCPHQVRNLQSCMKIALDFVSPENVRECLRLTEDFRMLPKGHRAKKDILEVKKMIVFAVDNAVTMLKGRGE</sequence>
<dbReference type="InterPro" id="IPR045109">
    <property type="entry name" value="LSDs-like"/>
</dbReference>
<protein>
    <recommendedName>
        <fullName evidence="11">JmjC domain-containing protein</fullName>
    </recommendedName>
</protein>
<keyword evidence="6" id="KW-0560">Oxidoreductase</keyword>
<dbReference type="Gene3D" id="2.60.120.650">
    <property type="entry name" value="Cupin"/>
    <property type="match status" value="1"/>
</dbReference>
<comment type="caution">
    <text evidence="12">The sequence shown here is derived from an EMBL/GenBank/DDBJ whole genome shotgun (WGS) entry which is preliminary data.</text>
</comment>
<dbReference type="SUPFAM" id="SSF51197">
    <property type="entry name" value="Clavaminate synthase-like"/>
    <property type="match status" value="1"/>
</dbReference>
<dbReference type="Proteomes" id="UP000807115">
    <property type="component" value="Chromosome 7"/>
</dbReference>
<evidence type="ECO:0000256" key="9">
    <source>
        <dbReference type="ARBA" id="ARBA00060112"/>
    </source>
</evidence>
<comment type="similarity">
    <text evidence="2">Belongs to the JARID1 histone demethylase family.</text>
</comment>
<reference evidence="12" key="2">
    <citation type="submission" date="2020-10" db="EMBL/GenBank/DDBJ databases">
        <authorList>
            <person name="Cooper E.A."/>
            <person name="Brenton Z.W."/>
            <person name="Flinn B.S."/>
            <person name="Jenkins J."/>
            <person name="Shu S."/>
            <person name="Flowers D."/>
            <person name="Luo F."/>
            <person name="Wang Y."/>
            <person name="Xia P."/>
            <person name="Barry K."/>
            <person name="Daum C."/>
            <person name="Lipzen A."/>
            <person name="Yoshinaga Y."/>
            <person name="Schmutz J."/>
            <person name="Saski C."/>
            <person name="Vermerris W."/>
            <person name="Kresovich S."/>
        </authorList>
    </citation>
    <scope>NUCLEOTIDE SEQUENCE</scope>
</reference>
<feature type="domain" description="JmjC" evidence="11">
    <location>
        <begin position="479"/>
        <end position="704"/>
    </location>
</feature>
<evidence type="ECO:0000256" key="5">
    <source>
        <dbReference type="ARBA" id="ARBA00022833"/>
    </source>
</evidence>
<dbReference type="PANTHER" id="PTHR12549:SF51">
    <property type="entry name" value="JMJC DOMAIN-CONTAINING PROTEIN"/>
    <property type="match status" value="1"/>
</dbReference>
<reference evidence="12" key="1">
    <citation type="journal article" date="2019" name="BMC Genomics">
        <title>A new reference genome for Sorghum bicolor reveals high levels of sequence similarity between sweet and grain genotypes: implications for the genetics of sugar metabolism.</title>
        <authorList>
            <person name="Cooper E.A."/>
            <person name="Brenton Z.W."/>
            <person name="Flinn B.S."/>
            <person name="Jenkins J."/>
            <person name="Shu S."/>
            <person name="Flowers D."/>
            <person name="Luo F."/>
            <person name="Wang Y."/>
            <person name="Xia P."/>
            <person name="Barry K."/>
            <person name="Daum C."/>
            <person name="Lipzen A."/>
            <person name="Yoshinaga Y."/>
            <person name="Schmutz J."/>
            <person name="Saski C."/>
            <person name="Vermerris W."/>
            <person name="Kresovich S."/>
        </authorList>
    </citation>
    <scope>NUCLEOTIDE SEQUENCE</scope>
</reference>
<evidence type="ECO:0000256" key="10">
    <source>
        <dbReference type="SAM" id="MobiDB-lite"/>
    </source>
</evidence>
<dbReference type="FunFam" id="2.60.120.650:FF:000026">
    <property type="entry name" value="Transcription factor jumonji domain-containing protein"/>
    <property type="match status" value="1"/>
</dbReference>
<evidence type="ECO:0000256" key="8">
    <source>
        <dbReference type="ARBA" id="ARBA00023242"/>
    </source>
</evidence>
<dbReference type="InterPro" id="IPR003347">
    <property type="entry name" value="JmjC_dom"/>
</dbReference>
<dbReference type="EMBL" id="CM027686">
    <property type="protein sequence ID" value="KAG0523641.1"/>
    <property type="molecule type" value="Genomic_DNA"/>
</dbReference>
<evidence type="ECO:0000256" key="6">
    <source>
        <dbReference type="ARBA" id="ARBA00023002"/>
    </source>
</evidence>
<evidence type="ECO:0000259" key="11">
    <source>
        <dbReference type="PROSITE" id="PS51184"/>
    </source>
</evidence>
<evidence type="ECO:0000313" key="13">
    <source>
        <dbReference type="Proteomes" id="UP000807115"/>
    </source>
</evidence>
<dbReference type="GO" id="GO:0032454">
    <property type="term" value="F:histone H3K9 demethylase activity"/>
    <property type="evidence" value="ECO:0007669"/>
    <property type="project" value="InterPro"/>
</dbReference>
<feature type="compositionally biased region" description="Basic and acidic residues" evidence="10">
    <location>
        <begin position="1"/>
        <end position="12"/>
    </location>
</feature>
<evidence type="ECO:0000256" key="3">
    <source>
        <dbReference type="ARBA" id="ARBA00022723"/>
    </source>
</evidence>
<evidence type="ECO:0000256" key="1">
    <source>
        <dbReference type="ARBA" id="ARBA00004123"/>
    </source>
</evidence>
<dbReference type="GO" id="GO:0005634">
    <property type="term" value="C:nucleus"/>
    <property type="evidence" value="ECO:0007669"/>
    <property type="project" value="UniProtKB-SubCell"/>
</dbReference>
<feature type="compositionally biased region" description="Low complexity" evidence="10">
    <location>
        <begin position="30"/>
        <end position="46"/>
    </location>
</feature>
<comment type="subcellular location">
    <subcellularLocation>
        <location evidence="1">Nucleus</location>
    </subcellularLocation>
</comment>
<dbReference type="AlphaFoldDB" id="A0A921QNJ1"/>
<dbReference type="PANTHER" id="PTHR12549">
    <property type="entry name" value="JMJC DOMAIN-CONTAINING HISTONE DEMETHYLATION PROTEIN"/>
    <property type="match status" value="1"/>
</dbReference>
<keyword evidence="8" id="KW-0539">Nucleus</keyword>
<feature type="region of interest" description="Disordered" evidence="10">
    <location>
        <begin position="537"/>
        <end position="585"/>
    </location>
</feature>
<dbReference type="SMART" id="SM00558">
    <property type="entry name" value="JmjC"/>
    <property type="match status" value="1"/>
</dbReference>
<keyword evidence="7" id="KW-0408">Iron</keyword>
<dbReference type="GO" id="GO:0016491">
    <property type="term" value="F:oxidoreductase activity"/>
    <property type="evidence" value="ECO:0007669"/>
    <property type="project" value="UniProtKB-KW"/>
</dbReference>
<gene>
    <name evidence="12" type="ORF">BDA96_07G140300</name>
</gene>
<dbReference type="GO" id="GO:0008270">
    <property type="term" value="F:zinc ion binding"/>
    <property type="evidence" value="ECO:0007669"/>
    <property type="project" value="UniProtKB-KW"/>
</dbReference>
<evidence type="ECO:0000256" key="4">
    <source>
        <dbReference type="ARBA" id="ARBA00022771"/>
    </source>
</evidence>
<keyword evidence="3" id="KW-0479">Metal-binding</keyword>
<evidence type="ECO:0000313" key="12">
    <source>
        <dbReference type="EMBL" id="KAG0523641.1"/>
    </source>
</evidence>